<reference evidence="7" key="1">
    <citation type="journal article" date="2021" name="Microb. Physiol.">
        <title>Proteogenomic Insights into the Physiology of Marine, Sulfate-Reducing, Filamentous Desulfonema limicola and Desulfonema magnum.</title>
        <authorList>
            <person name="Schnaars V."/>
            <person name="Wohlbrand L."/>
            <person name="Scheve S."/>
            <person name="Hinrichs C."/>
            <person name="Reinhardt R."/>
            <person name="Rabus R."/>
        </authorList>
    </citation>
    <scope>NUCLEOTIDE SEQUENCE</scope>
    <source>
        <strain evidence="7">4be13</strain>
    </source>
</reference>
<dbReference type="Pfam" id="PF04893">
    <property type="entry name" value="Yip1"/>
    <property type="match status" value="1"/>
</dbReference>
<evidence type="ECO:0000256" key="1">
    <source>
        <dbReference type="ARBA" id="ARBA00004141"/>
    </source>
</evidence>
<dbReference type="GO" id="GO:0016020">
    <property type="term" value="C:membrane"/>
    <property type="evidence" value="ECO:0007669"/>
    <property type="project" value="UniProtKB-SubCell"/>
</dbReference>
<keyword evidence="3 5" id="KW-1133">Transmembrane helix</keyword>
<feature type="transmembrane region" description="Helical" evidence="5">
    <location>
        <begin position="114"/>
        <end position="135"/>
    </location>
</feature>
<dbReference type="KEGG" id="dmm:dnm_036960"/>
<accession>A0A975BLY4</accession>
<dbReference type="EMBL" id="CP061800">
    <property type="protein sequence ID" value="QTA87662.1"/>
    <property type="molecule type" value="Genomic_DNA"/>
</dbReference>
<feature type="transmembrane region" description="Helical" evidence="5">
    <location>
        <begin position="44"/>
        <end position="64"/>
    </location>
</feature>
<evidence type="ECO:0000313" key="7">
    <source>
        <dbReference type="EMBL" id="QTA87662.1"/>
    </source>
</evidence>
<keyword evidence="4 5" id="KW-0472">Membrane</keyword>
<evidence type="ECO:0000256" key="3">
    <source>
        <dbReference type="ARBA" id="ARBA00022989"/>
    </source>
</evidence>
<feature type="transmembrane region" description="Helical" evidence="5">
    <location>
        <begin position="155"/>
        <end position="179"/>
    </location>
</feature>
<dbReference type="AlphaFoldDB" id="A0A975BLY4"/>
<proteinExistence type="predicted"/>
<organism evidence="7 8">
    <name type="scientific">Desulfonema magnum</name>
    <dbReference type="NCBI Taxonomy" id="45655"/>
    <lineage>
        <taxon>Bacteria</taxon>
        <taxon>Pseudomonadati</taxon>
        <taxon>Thermodesulfobacteriota</taxon>
        <taxon>Desulfobacteria</taxon>
        <taxon>Desulfobacterales</taxon>
        <taxon>Desulfococcaceae</taxon>
        <taxon>Desulfonema</taxon>
    </lineage>
</organism>
<evidence type="ECO:0000256" key="2">
    <source>
        <dbReference type="ARBA" id="ARBA00022692"/>
    </source>
</evidence>
<evidence type="ECO:0000313" key="8">
    <source>
        <dbReference type="Proteomes" id="UP000663722"/>
    </source>
</evidence>
<comment type="subcellular location">
    <subcellularLocation>
        <location evidence="1">Membrane</location>
        <topology evidence="1">Multi-pass membrane protein</topology>
    </subcellularLocation>
</comment>
<gene>
    <name evidence="7" type="ORF">dnm_036960</name>
</gene>
<name>A0A975BLY4_9BACT</name>
<keyword evidence="8" id="KW-1185">Reference proteome</keyword>
<dbReference type="Proteomes" id="UP000663722">
    <property type="component" value="Chromosome"/>
</dbReference>
<keyword evidence="2 5" id="KW-0812">Transmembrane</keyword>
<sequence length="190" mass="21595">MDFKELWQKVPDKWKPFSDKWARIIIWPRAFFSEWDHNEDYKHVIIFNIICGVLAGVLKTILTFGGEFSAIIRCPLTLMLLTFVGGSVFYLFLKLSGGEGDIEPTIKMVGYTQAIGVFSYGIPTLGPLIGLYQIWLLTVIGEVLHKLDTRRSLIAVLLPIALFMFIMIMISTILGLKFFGGILSHENQMF</sequence>
<feature type="domain" description="Yip1" evidence="6">
    <location>
        <begin position="23"/>
        <end position="169"/>
    </location>
</feature>
<evidence type="ECO:0000256" key="4">
    <source>
        <dbReference type="ARBA" id="ARBA00023136"/>
    </source>
</evidence>
<evidence type="ECO:0000256" key="5">
    <source>
        <dbReference type="SAM" id="Phobius"/>
    </source>
</evidence>
<dbReference type="InterPro" id="IPR006977">
    <property type="entry name" value="Yip1_dom"/>
</dbReference>
<feature type="transmembrane region" description="Helical" evidence="5">
    <location>
        <begin position="70"/>
        <end position="93"/>
    </location>
</feature>
<protein>
    <submittedName>
        <fullName evidence="7">Yip1 domain-containing protein</fullName>
    </submittedName>
</protein>
<dbReference type="RefSeq" id="WP_207682764.1">
    <property type="nucleotide sequence ID" value="NZ_CP061800.1"/>
</dbReference>
<evidence type="ECO:0000259" key="6">
    <source>
        <dbReference type="Pfam" id="PF04893"/>
    </source>
</evidence>